<dbReference type="Pfam" id="PF00412">
    <property type="entry name" value="LIM"/>
    <property type="match status" value="1"/>
</dbReference>
<dbReference type="InterPro" id="IPR001715">
    <property type="entry name" value="CH_dom"/>
</dbReference>
<evidence type="ECO:0000256" key="3">
    <source>
        <dbReference type="ARBA" id="ARBA00022723"/>
    </source>
</evidence>
<dbReference type="GO" id="GO:0046872">
    <property type="term" value="F:metal ion binding"/>
    <property type="evidence" value="ECO:0007669"/>
    <property type="project" value="UniProtKB-KW"/>
</dbReference>
<feature type="compositionally biased region" description="Basic and acidic residues" evidence="9">
    <location>
        <begin position="254"/>
        <end position="271"/>
    </location>
</feature>
<evidence type="ECO:0000256" key="5">
    <source>
        <dbReference type="ARBA" id="ARBA00022833"/>
    </source>
</evidence>
<evidence type="ECO:0000256" key="6">
    <source>
        <dbReference type="ARBA" id="ARBA00023038"/>
    </source>
</evidence>
<dbReference type="InParanoid" id="A0A672ZV15"/>
<dbReference type="PANTHER" id="PTHR23167:SF89">
    <property type="entry name" value="MICAL-LIKE PROTEIN 1"/>
    <property type="match status" value="1"/>
</dbReference>
<dbReference type="Ensembl" id="ENSSORT00005021638.1">
    <property type="protein sequence ID" value="ENSSORP00005021011.1"/>
    <property type="gene ID" value="ENSSORG00005010254.1"/>
</dbReference>
<evidence type="ECO:0000256" key="4">
    <source>
        <dbReference type="ARBA" id="ARBA00022753"/>
    </source>
</evidence>
<dbReference type="SMART" id="SM00033">
    <property type="entry name" value="CH"/>
    <property type="match status" value="1"/>
</dbReference>
<dbReference type="PROSITE" id="PS00478">
    <property type="entry name" value="LIM_DOMAIN_1"/>
    <property type="match status" value="1"/>
</dbReference>
<evidence type="ECO:0000313" key="12">
    <source>
        <dbReference type="Ensembl" id="ENSSORP00005021011.1"/>
    </source>
</evidence>
<sequence>MASPKALRDWCRVTCASYPNVEIKDMSASFRSGLAFCAIIHKHRPDLIEFNSLSKDNIYENNKLAFEVAETKLGIPALLNAKDMISSNPPDCLSVITYLFQLYYFFNRKSNGVLGLTSHDSFTTFAFINSFLSTNLESNKDADLSNTRLLGVCNMCFKPVHLIQRHLINEKVYHRRCFRCKLCHSSLLPGSYTQGVDANSLVCTHHIKSKKSACVDLSNKLGCGCLSLGGKAITSVPHYIKKTASQDRLVFTTQEKKEKERQESSRRKEESPVGLTPHPPLLVVKETTEQKHGPASFQGDNKVMQDAPKTEDSEDAGRLSACVQGTKGSSRPVPAPRRMAGSSGVPVPNSVLQKGNTHYRKKP</sequence>
<dbReference type="FunFam" id="1.10.418.10:FF:000023">
    <property type="entry name" value="EH domain-binding protein 1 isoform X1"/>
    <property type="match status" value="1"/>
</dbReference>
<accession>A0A672ZV15</accession>
<evidence type="ECO:0000313" key="13">
    <source>
        <dbReference type="Proteomes" id="UP000472271"/>
    </source>
</evidence>
<feature type="compositionally biased region" description="Basic and acidic residues" evidence="9">
    <location>
        <begin position="308"/>
        <end position="317"/>
    </location>
</feature>
<dbReference type="Proteomes" id="UP000472271">
    <property type="component" value="Chromosome 8"/>
</dbReference>
<feature type="domain" description="Calponin-homology (CH)" evidence="10">
    <location>
        <begin position="1"/>
        <end position="107"/>
    </location>
</feature>
<dbReference type="SUPFAM" id="SSF47576">
    <property type="entry name" value="Calponin-homology domain, CH-domain"/>
    <property type="match status" value="1"/>
</dbReference>
<dbReference type="InterPro" id="IPR036872">
    <property type="entry name" value="CH_dom_sf"/>
</dbReference>
<evidence type="ECO:0000256" key="7">
    <source>
        <dbReference type="ARBA" id="ARBA00023054"/>
    </source>
</evidence>
<comment type="subcellular location">
    <subcellularLocation>
        <location evidence="1">Endosome</location>
    </subcellularLocation>
</comment>
<dbReference type="GO" id="GO:0005768">
    <property type="term" value="C:endosome"/>
    <property type="evidence" value="ECO:0007669"/>
    <property type="project" value="UniProtKB-SubCell"/>
</dbReference>
<evidence type="ECO:0000259" key="10">
    <source>
        <dbReference type="PROSITE" id="PS50021"/>
    </source>
</evidence>
<dbReference type="PANTHER" id="PTHR23167">
    <property type="entry name" value="CALPONIN HOMOLOGY DOMAIN-CONTAINING PROTEIN DDB_G0272472-RELATED"/>
    <property type="match status" value="1"/>
</dbReference>
<dbReference type="Gene3D" id="1.10.418.10">
    <property type="entry name" value="Calponin-like domain"/>
    <property type="match status" value="1"/>
</dbReference>
<protein>
    <submittedName>
        <fullName evidence="12">Uncharacterized protein</fullName>
    </submittedName>
</protein>
<evidence type="ECO:0000256" key="9">
    <source>
        <dbReference type="SAM" id="MobiDB-lite"/>
    </source>
</evidence>
<evidence type="ECO:0000256" key="8">
    <source>
        <dbReference type="PROSITE-ProRule" id="PRU00125"/>
    </source>
</evidence>
<name>A0A672ZV15_9TELE</name>
<dbReference type="PROSITE" id="PS50023">
    <property type="entry name" value="LIM_DOMAIN_2"/>
    <property type="match status" value="1"/>
</dbReference>
<evidence type="ECO:0000256" key="1">
    <source>
        <dbReference type="ARBA" id="ARBA00004177"/>
    </source>
</evidence>
<reference evidence="12" key="1">
    <citation type="submission" date="2019-06" db="EMBL/GenBank/DDBJ databases">
        <authorList>
            <consortium name="Wellcome Sanger Institute Data Sharing"/>
        </authorList>
    </citation>
    <scope>NUCLEOTIDE SEQUENCE [LARGE SCALE GENOMIC DNA]</scope>
</reference>
<keyword evidence="4" id="KW-0967">Endosome</keyword>
<organism evidence="12 13">
    <name type="scientific">Sphaeramia orbicularis</name>
    <name type="common">orbiculate cardinalfish</name>
    <dbReference type="NCBI Taxonomy" id="375764"/>
    <lineage>
        <taxon>Eukaryota</taxon>
        <taxon>Metazoa</taxon>
        <taxon>Chordata</taxon>
        <taxon>Craniata</taxon>
        <taxon>Vertebrata</taxon>
        <taxon>Euteleostomi</taxon>
        <taxon>Actinopterygii</taxon>
        <taxon>Neopterygii</taxon>
        <taxon>Teleostei</taxon>
        <taxon>Neoteleostei</taxon>
        <taxon>Acanthomorphata</taxon>
        <taxon>Gobiaria</taxon>
        <taxon>Kurtiformes</taxon>
        <taxon>Apogonoidei</taxon>
        <taxon>Apogonidae</taxon>
        <taxon>Apogoninae</taxon>
        <taxon>Sphaeramia</taxon>
    </lineage>
</organism>
<keyword evidence="13" id="KW-1185">Reference proteome</keyword>
<reference evidence="12" key="2">
    <citation type="submission" date="2025-08" db="UniProtKB">
        <authorList>
            <consortium name="Ensembl"/>
        </authorList>
    </citation>
    <scope>IDENTIFICATION</scope>
</reference>
<dbReference type="PROSITE" id="PS50021">
    <property type="entry name" value="CH"/>
    <property type="match status" value="1"/>
</dbReference>
<dbReference type="InterPro" id="IPR001781">
    <property type="entry name" value="Znf_LIM"/>
</dbReference>
<dbReference type="Gene3D" id="2.10.110.10">
    <property type="entry name" value="Cysteine Rich Protein"/>
    <property type="match status" value="1"/>
</dbReference>
<dbReference type="InterPro" id="IPR050540">
    <property type="entry name" value="F-actin_Monoox_Mical"/>
</dbReference>
<keyword evidence="2" id="KW-0597">Phosphoprotein</keyword>
<keyword evidence="3 8" id="KW-0479">Metal-binding</keyword>
<keyword evidence="5 8" id="KW-0862">Zinc</keyword>
<evidence type="ECO:0000259" key="11">
    <source>
        <dbReference type="PROSITE" id="PS50023"/>
    </source>
</evidence>
<dbReference type="AlphaFoldDB" id="A0A672ZV15"/>
<proteinExistence type="predicted"/>
<dbReference type="Pfam" id="PF00307">
    <property type="entry name" value="CH"/>
    <property type="match status" value="1"/>
</dbReference>
<evidence type="ECO:0000256" key="2">
    <source>
        <dbReference type="ARBA" id="ARBA00022553"/>
    </source>
</evidence>
<keyword evidence="6 8" id="KW-0440">LIM domain</keyword>
<dbReference type="SMART" id="SM00132">
    <property type="entry name" value="LIM"/>
    <property type="match status" value="1"/>
</dbReference>
<feature type="region of interest" description="Disordered" evidence="9">
    <location>
        <begin position="251"/>
        <end position="363"/>
    </location>
</feature>
<reference evidence="12" key="3">
    <citation type="submission" date="2025-09" db="UniProtKB">
        <authorList>
            <consortium name="Ensembl"/>
        </authorList>
    </citation>
    <scope>IDENTIFICATION</scope>
</reference>
<keyword evidence="7" id="KW-0175">Coiled coil</keyword>
<feature type="domain" description="LIM zinc-binding" evidence="11">
    <location>
        <begin position="151"/>
        <end position="213"/>
    </location>
</feature>